<dbReference type="InterPro" id="IPR004919">
    <property type="entry name" value="GmrSD_N"/>
</dbReference>
<gene>
    <name evidence="2" type="ORF">GF867_06490</name>
</gene>
<dbReference type="EMBL" id="WJQT01000007">
    <property type="protein sequence ID" value="MRJ47208.1"/>
    <property type="molecule type" value="Genomic_DNA"/>
</dbReference>
<dbReference type="AlphaFoldDB" id="A0A844BYS9"/>
<feature type="domain" description="GmrSD restriction endonucleases N-terminal" evidence="1">
    <location>
        <begin position="14"/>
        <end position="84"/>
    </location>
</feature>
<dbReference type="Proteomes" id="UP000440066">
    <property type="component" value="Unassembled WGS sequence"/>
</dbReference>
<accession>A0A844BYS9</accession>
<organism evidence="2 3">
    <name type="scientific">Fundicoccus ignavus</name>
    <dbReference type="NCBI Taxonomy" id="2664442"/>
    <lineage>
        <taxon>Bacteria</taxon>
        <taxon>Bacillati</taxon>
        <taxon>Bacillota</taxon>
        <taxon>Bacilli</taxon>
        <taxon>Lactobacillales</taxon>
        <taxon>Aerococcaceae</taxon>
        <taxon>Fundicoccus</taxon>
    </lineage>
</organism>
<evidence type="ECO:0000259" key="1">
    <source>
        <dbReference type="Pfam" id="PF03235"/>
    </source>
</evidence>
<comment type="caution">
    <text evidence="2">The sequence shown here is derived from an EMBL/GenBank/DDBJ whole genome shotgun (WGS) entry which is preliminary data.</text>
</comment>
<proteinExistence type="predicted"/>
<name>A0A844BYS9_9LACT</name>
<reference evidence="2 3" key="1">
    <citation type="submission" date="2019-11" db="EMBL/GenBank/DDBJ databases">
        <title>Characterisation of Fundicoccus ignavus gen. nov. sp. nov., a novel genus of the family Aerococcaceae from bulk tank milk.</title>
        <authorList>
            <person name="Siebert A."/>
            <person name="Huptas C."/>
            <person name="Wenning M."/>
            <person name="Scherer S."/>
            <person name="Doll E.V."/>
        </authorList>
    </citation>
    <scope>NUCLEOTIDE SEQUENCE [LARGE SCALE GENOMIC DNA]</scope>
    <source>
        <strain evidence="2 3">DSM 109652</strain>
    </source>
</reference>
<evidence type="ECO:0000313" key="3">
    <source>
        <dbReference type="Proteomes" id="UP000440066"/>
    </source>
</evidence>
<sequence>MSYKYRIDNLLFTELQKNAVVPKFQRKLVWSNIEKKNFITTLSNGHPFGSILIYKYEDEQKYSIIDGLQRFSTIEDYIKSPEKYISFAELTEKIIKQWFSDNIIG</sequence>
<dbReference type="Pfam" id="PF03235">
    <property type="entry name" value="GmrSD_N"/>
    <property type="match status" value="1"/>
</dbReference>
<dbReference type="RefSeq" id="WP_153832293.1">
    <property type="nucleotide sequence ID" value="NZ_WJQT01000007.1"/>
</dbReference>
<protein>
    <submittedName>
        <fullName evidence="2">DUF262 domain-containing protein</fullName>
    </submittedName>
</protein>
<evidence type="ECO:0000313" key="2">
    <source>
        <dbReference type="EMBL" id="MRJ47208.1"/>
    </source>
</evidence>